<sequence length="319" mass="33186">MDESQMWAVQYRRYGGPEVMEVGQAAVPSPSAAQVLVEVSAFSLNQLDLDGRAGRMRPMMGFGFPKGSGVDFVGRVVQGGGRAAGVDDGDVVWGYTGLKPPGRAAAAAQYVATGADQVARAPRTIPPGEAAALPLVGLTALQALRALRVGSGKQVLVVGGNGGVGSATIQVARLLGAEVDAVVGRQSQAAERAGARQLYNYHSGGPEQITRKYDAVVNAAGASMLAYRRTTARGGEVMALSPAAIPLVVLSLLSPGARIRTMSARSVPEDLTWLADRVDDGSLVPIIDTSYELKDVARMHEDAQARSACGKRVVVVGQH</sequence>
<dbReference type="InterPro" id="IPR020843">
    <property type="entry name" value="ER"/>
</dbReference>
<dbReference type="CDD" id="cd08267">
    <property type="entry name" value="MDR1"/>
    <property type="match status" value="1"/>
</dbReference>
<dbReference type="PANTHER" id="PTHR43482">
    <property type="entry name" value="PROTEIN AST1-RELATED"/>
    <property type="match status" value="1"/>
</dbReference>
<dbReference type="InterPro" id="IPR036291">
    <property type="entry name" value="NAD(P)-bd_dom_sf"/>
</dbReference>
<keyword evidence="3" id="KW-1185">Reference proteome</keyword>
<evidence type="ECO:0000259" key="1">
    <source>
        <dbReference type="SMART" id="SM00829"/>
    </source>
</evidence>
<evidence type="ECO:0000313" key="3">
    <source>
        <dbReference type="Proteomes" id="UP000273001"/>
    </source>
</evidence>
<reference evidence="2 3" key="1">
    <citation type="submission" date="2018-09" db="EMBL/GenBank/DDBJ databases">
        <authorList>
            <person name="Li J."/>
        </authorList>
    </citation>
    <scope>NUCLEOTIDE SEQUENCE [LARGE SCALE GENOMIC DNA]</scope>
    <source>
        <strain evidence="2 3">2129</strain>
    </source>
</reference>
<dbReference type="SUPFAM" id="SSF50129">
    <property type="entry name" value="GroES-like"/>
    <property type="match status" value="1"/>
</dbReference>
<dbReference type="PANTHER" id="PTHR43482:SF1">
    <property type="entry name" value="PROTEIN AST1-RELATED"/>
    <property type="match status" value="1"/>
</dbReference>
<name>A0ABN5PM14_9ACTO</name>
<organism evidence="2 3">
    <name type="scientific">Actinomyces lilanjuaniae</name>
    <dbReference type="NCBI Taxonomy" id="2321394"/>
    <lineage>
        <taxon>Bacteria</taxon>
        <taxon>Bacillati</taxon>
        <taxon>Actinomycetota</taxon>
        <taxon>Actinomycetes</taxon>
        <taxon>Actinomycetales</taxon>
        <taxon>Actinomycetaceae</taxon>
        <taxon>Actinomyces</taxon>
    </lineage>
</organism>
<dbReference type="InterPro" id="IPR013154">
    <property type="entry name" value="ADH-like_N"/>
</dbReference>
<dbReference type="SMART" id="SM00829">
    <property type="entry name" value="PKS_ER"/>
    <property type="match status" value="1"/>
</dbReference>
<dbReference type="Gene3D" id="3.40.50.720">
    <property type="entry name" value="NAD(P)-binding Rossmann-like Domain"/>
    <property type="match status" value="1"/>
</dbReference>
<dbReference type="Gene3D" id="3.90.180.10">
    <property type="entry name" value="Medium-chain alcohol dehydrogenases, catalytic domain"/>
    <property type="match status" value="1"/>
</dbReference>
<dbReference type="InterPro" id="IPR011032">
    <property type="entry name" value="GroES-like_sf"/>
</dbReference>
<evidence type="ECO:0000313" key="2">
    <source>
        <dbReference type="EMBL" id="AYD89201.1"/>
    </source>
</evidence>
<dbReference type="Pfam" id="PF08240">
    <property type="entry name" value="ADH_N"/>
    <property type="match status" value="1"/>
</dbReference>
<gene>
    <name evidence="2" type="ORF">D5R93_02445</name>
</gene>
<dbReference type="EMBL" id="CP032514">
    <property type="protein sequence ID" value="AYD89201.1"/>
    <property type="molecule type" value="Genomic_DNA"/>
</dbReference>
<dbReference type="Pfam" id="PF13602">
    <property type="entry name" value="ADH_zinc_N_2"/>
    <property type="match status" value="1"/>
</dbReference>
<protein>
    <submittedName>
        <fullName evidence="2">NAD(P)-dependent alcohol dehydrogenase</fullName>
    </submittedName>
</protein>
<dbReference type="RefSeq" id="WP_119836360.1">
    <property type="nucleotide sequence ID" value="NZ_CP032514.1"/>
</dbReference>
<proteinExistence type="predicted"/>
<accession>A0ABN5PM14</accession>
<dbReference type="Proteomes" id="UP000273001">
    <property type="component" value="Chromosome"/>
</dbReference>
<dbReference type="InterPro" id="IPR052585">
    <property type="entry name" value="Lipid_raft_assoc_Zn_ADH"/>
</dbReference>
<dbReference type="SUPFAM" id="SSF51735">
    <property type="entry name" value="NAD(P)-binding Rossmann-fold domains"/>
    <property type="match status" value="1"/>
</dbReference>
<feature type="domain" description="Enoyl reductase (ER)" evidence="1">
    <location>
        <begin position="15"/>
        <end position="314"/>
    </location>
</feature>